<dbReference type="GeneID" id="20671212"/>
<evidence type="ECO:0000313" key="1">
    <source>
        <dbReference type="EMBL" id="ETW77864.1"/>
    </source>
</evidence>
<evidence type="ECO:0000313" key="2">
    <source>
        <dbReference type="Proteomes" id="UP000030671"/>
    </source>
</evidence>
<name>W4JWN6_HETIT</name>
<sequence>MGAYRGFCAVGILLEADGWAMSDAVARRKSNDWNAHGQHKAHIGSIRLEYHVRLYFQTRPHPLPSFRSATLCTLPGSARRGTAPLCVGI</sequence>
<gene>
    <name evidence="1" type="ORF">HETIRDRAFT_326147</name>
</gene>
<dbReference type="InParanoid" id="W4JWN6"/>
<dbReference type="HOGENOM" id="CLU_2455005_0_0_1"/>
<organism evidence="1 2">
    <name type="scientific">Heterobasidion irregulare (strain TC 32-1)</name>
    <dbReference type="NCBI Taxonomy" id="747525"/>
    <lineage>
        <taxon>Eukaryota</taxon>
        <taxon>Fungi</taxon>
        <taxon>Dikarya</taxon>
        <taxon>Basidiomycota</taxon>
        <taxon>Agaricomycotina</taxon>
        <taxon>Agaricomycetes</taxon>
        <taxon>Russulales</taxon>
        <taxon>Bondarzewiaceae</taxon>
        <taxon>Heterobasidion</taxon>
        <taxon>Heterobasidion annosum species complex</taxon>
    </lineage>
</organism>
<reference evidence="1 2" key="1">
    <citation type="journal article" date="2012" name="New Phytol.">
        <title>Insight into trade-off between wood decay and parasitism from the genome of a fungal forest pathogen.</title>
        <authorList>
            <person name="Olson A."/>
            <person name="Aerts A."/>
            <person name="Asiegbu F."/>
            <person name="Belbahri L."/>
            <person name="Bouzid O."/>
            <person name="Broberg A."/>
            <person name="Canback B."/>
            <person name="Coutinho P.M."/>
            <person name="Cullen D."/>
            <person name="Dalman K."/>
            <person name="Deflorio G."/>
            <person name="van Diepen L.T."/>
            <person name="Dunand C."/>
            <person name="Duplessis S."/>
            <person name="Durling M."/>
            <person name="Gonthier P."/>
            <person name="Grimwood J."/>
            <person name="Fossdal C.G."/>
            <person name="Hansson D."/>
            <person name="Henrissat B."/>
            <person name="Hietala A."/>
            <person name="Himmelstrand K."/>
            <person name="Hoffmeister D."/>
            <person name="Hogberg N."/>
            <person name="James T.Y."/>
            <person name="Karlsson M."/>
            <person name="Kohler A."/>
            <person name="Kues U."/>
            <person name="Lee Y.H."/>
            <person name="Lin Y.C."/>
            <person name="Lind M."/>
            <person name="Lindquist E."/>
            <person name="Lombard V."/>
            <person name="Lucas S."/>
            <person name="Lunden K."/>
            <person name="Morin E."/>
            <person name="Murat C."/>
            <person name="Park J."/>
            <person name="Raffaello T."/>
            <person name="Rouze P."/>
            <person name="Salamov A."/>
            <person name="Schmutz J."/>
            <person name="Solheim H."/>
            <person name="Stahlberg J."/>
            <person name="Velez H."/>
            <person name="de Vries R.P."/>
            <person name="Wiebenga A."/>
            <person name="Woodward S."/>
            <person name="Yakovlev I."/>
            <person name="Garbelotto M."/>
            <person name="Martin F."/>
            <person name="Grigoriev I.V."/>
            <person name="Stenlid J."/>
        </authorList>
    </citation>
    <scope>NUCLEOTIDE SEQUENCE [LARGE SCALE GENOMIC DNA]</scope>
    <source>
        <strain evidence="1 2">TC 32-1</strain>
    </source>
</reference>
<dbReference type="Proteomes" id="UP000030671">
    <property type="component" value="Unassembled WGS sequence"/>
</dbReference>
<accession>W4JWN6</accession>
<keyword evidence="2" id="KW-1185">Reference proteome</keyword>
<dbReference type="EMBL" id="KI925462">
    <property type="protein sequence ID" value="ETW77864.1"/>
    <property type="molecule type" value="Genomic_DNA"/>
</dbReference>
<proteinExistence type="predicted"/>
<dbReference type="AlphaFoldDB" id="W4JWN6"/>
<dbReference type="RefSeq" id="XP_009549883.1">
    <property type="nucleotide sequence ID" value="XM_009551588.1"/>
</dbReference>
<dbReference type="KEGG" id="hir:HETIRDRAFT_326147"/>
<protein>
    <submittedName>
        <fullName evidence="1">Uncharacterized protein</fullName>
    </submittedName>
</protein>